<dbReference type="Proteomes" id="UP000039865">
    <property type="component" value="Unassembled WGS sequence"/>
</dbReference>
<feature type="compositionally biased region" description="Polar residues" evidence="1">
    <location>
        <begin position="478"/>
        <end position="493"/>
    </location>
</feature>
<sequence length="515" mass="57972">MMKQQSQERAMVAAQLQDSVSGNLKSYIQDLKKVATTNKQKRAMNQQSQSYLKSQNPNYPQSTKNSGNMQMIFMNNPLGMSQNIIQQQNNNMNNSAMLSNNKILIQSDQELMLNQTQILSPRQSNILSSQNGNLPQRPNMLNNKALAYLNSKKANSILKSYEEAINTNKFIQNQGSKNGNNKRGNGMPENSQANIGFNERGRSQQKSRGGMRNHNDMVLQSEEQNYPPYSAMMSPVNINPQQYANMKSLLENNFNQTQQIGSASQQQQRPQKEVIIRKQSSKSLLKNAKEETPVKKQSQQVNRGQQRVLSQVTTNRQDLIITDSTAGQITNDTSSMTRQGDNPHHRKLGSHNFVIKTNAQNSDAGTRFSGNDEGDSQKALMKKIHTLGNSLGAHKKSLNISQQFGDSINDLTLAKTGKINNLNLSSLLKSHLLDDDGIEDLHFYFVSFNHHKQGILKQHEVGAIKVQNDKHQKHKKSNSSTAVNIKPNTNLQQPRRDEIKQSDKTIETVDEEDLF</sequence>
<keyword evidence="3" id="KW-1185">Reference proteome</keyword>
<feature type="region of interest" description="Disordered" evidence="1">
    <location>
        <begin position="258"/>
        <end position="312"/>
    </location>
</feature>
<feature type="compositionally biased region" description="Basic and acidic residues" evidence="1">
    <location>
        <begin position="494"/>
        <end position="507"/>
    </location>
</feature>
<feature type="compositionally biased region" description="Polar residues" evidence="1">
    <location>
        <begin position="326"/>
        <end position="340"/>
    </location>
</feature>
<gene>
    <name evidence="2" type="primary">Contig15584.g16605</name>
    <name evidence="2" type="ORF">STYLEM_5102</name>
</gene>
<dbReference type="InParanoid" id="A0A078A1H4"/>
<evidence type="ECO:0000256" key="1">
    <source>
        <dbReference type="SAM" id="MobiDB-lite"/>
    </source>
</evidence>
<feature type="region of interest" description="Disordered" evidence="1">
    <location>
        <begin position="38"/>
        <end position="66"/>
    </location>
</feature>
<dbReference type="EMBL" id="CCKQ01004957">
    <property type="protein sequence ID" value="CDW76106.1"/>
    <property type="molecule type" value="Genomic_DNA"/>
</dbReference>
<reference evidence="2 3" key="1">
    <citation type="submission" date="2014-06" db="EMBL/GenBank/DDBJ databases">
        <authorList>
            <person name="Swart Estienne"/>
        </authorList>
    </citation>
    <scope>NUCLEOTIDE SEQUENCE [LARGE SCALE GENOMIC DNA]</scope>
    <source>
        <strain evidence="2 3">130c</strain>
    </source>
</reference>
<protein>
    <submittedName>
        <fullName evidence="2">Uncharacterized protein</fullName>
    </submittedName>
</protein>
<proteinExistence type="predicted"/>
<feature type="compositionally biased region" description="Polar residues" evidence="1">
    <location>
        <begin position="295"/>
        <end position="312"/>
    </location>
</feature>
<feature type="compositionally biased region" description="Low complexity" evidence="1">
    <location>
        <begin position="258"/>
        <end position="269"/>
    </location>
</feature>
<evidence type="ECO:0000313" key="2">
    <source>
        <dbReference type="EMBL" id="CDW76106.1"/>
    </source>
</evidence>
<feature type="region of interest" description="Disordered" evidence="1">
    <location>
        <begin position="326"/>
        <end position="348"/>
    </location>
</feature>
<name>A0A078A1H4_STYLE</name>
<feature type="compositionally biased region" description="Low complexity" evidence="1">
    <location>
        <begin position="172"/>
        <end position="186"/>
    </location>
</feature>
<feature type="region of interest" description="Disordered" evidence="1">
    <location>
        <begin position="172"/>
        <end position="214"/>
    </location>
</feature>
<organism evidence="2 3">
    <name type="scientific">Stylonychia lemnae</name>
    <name type="common">Ciliate</name>
    <dbReference type="NCBI Taxonomy" id="5949"/>
    <lineage>
        <taxon>Eukaryota</taxon>
        <taxon>Sar</taxon>
        <taxon>Alveolata</taxon>
        <taxon>Ciliophora</taxon>
        <taxon>Intramacronucleata</taxon>
        <taxon>Spirotrichea</taxon>
        <taxon>Stichotrichia</taxon>
        <taxon>Sporadotrichida</taxon>
        <taxon>Oxytrichidae</taxon>
        <taxon>Stylonychinae</taxon>
        <taxon>Stylonychia</taxon>
    </lineage>
</organism>
<dbReference type="AlphaFoldDB" id="A0A078A1H4"/>
<feature type="region of interest" description="Disordered" evidence="1">
    <location>
        <begin position="469"/>
        <end position="515"/>
    </location>
</feature>
<evidence type="ECO:0000313" key="3">
    <source>
        <dbReference type="Proteomes" id="UP000039865"/>
    </source>
</evidence>
<accession>A0A078A1H4</accession>